<dbReference type="Proteomes" id="UP000001940">
    <property type="component" value="Chromosome I"/>
</dbReference>
<dbReference type="UCSC" id="Y119C1B.6">
    <property type="organism name" value="c. elegans"/>
</dbReference>
<dbReference type="AGR" id="WB:WBGene00022472"/>
<dbReference type="AlphaFoldDB" id="Q95Y81"/>
<dbReference type="WormBase" id="Y119C1B.6">
    <property type="protein sequence ID" value="CE25215"/>
    <property type="gene ID" value="WBGene00022472"/>
    <property type="gene designation" value="nssp-3"/>
</dbReference>
<feature type="chain" id="PRO_5004321729" evidence="1">
    <location>
        <begin position="19"/>
        <end position="80"/>
    </location>
</feature>
<evidence type="ECO:0000313" key="2">
    <source>
        <dbReference type="EMBL" id="CCD68303.1"/>
    </source>
</evidence>
<keyword evidence="1" id="KW-0732">Signal</keyword>
<dbReference type="InParanoid" id="Q95Y81"/>
<dbReference type="CTD" id="191029"/>
<proteinExistence type="predicted"/>
<gene>
    <name evidence="2 4" type="primary">nssp-3</name>
    <name evidence="2" type="ORF">CELE_Y119C1B.6</name>
    <name evidence="4" type="ORF">Y119C1B.6</name>
</gene>
<dbReference type="eggNOG" id="ENOG502TIYE">
    <property type="taxonomic scope" value="Eukaryota"/>
</dbReference>
<evidence type="ECO:0000313" key="4">
    <source>
        <dbReference type="WormBase" id="Y119C1B.6"/>
    </source>
</evidence>
<sequence>MRLLVIIILVAFFLCTTAELMEKRSSMGGSAFGGIDRIPLSYLRKYYRQKTMKRDDNELLDFSPQNSQLGYRSISFWPLY</sequence>
<dbReference type="GeneID" id="191029"/>
<organism evidence="2 3">
    <name type="scientific">Caenorhabditis elegans</name>
    <dbReference type="NCBI Taxonomy" id="6239"/>
    <lineage>
        <taxon>Eukaryota</taxon>
        <taxon>Metazoa</taxon>
        <taxon>Ecdysozoa</taxon>
        <taxon>Nematoda</taxon>
        <taxon>Chromadorea</taxon>
        <taxon>Rhabditida</taxon>
        <taxon>Rhabditina</taxon>
        <taxon>Rhabditomorpha</taxon>
        <taxon>Rhabditoidea</taxon>
        <taxon>Rhabditidae</taxon>
        <taxon>Peloderinae</taxon>
        <taxon>Caenorhabditis</taxon>
    </lineage>
</organism>
<protein>
    <submittedName>
        <fullName evidence="2">Neuropeptide-Like Protein</fullName>
    </submittedName>
</protein>
<dbReference type="KEGG" id="cel:CELE_Y119C1B.6"/>
<dbReference type="OMA" id="ANLVECQ"/>
<accession>Q95Y81</accession>
<feature type="signal peptide" evidence="1">
    <location>
        <begin position="1"/>
        <end position="18"/>
    </location>
</feature>
<dbReference type="PaxDb" id="6239-Y119C1B.6"/>
<dbReference type="HOGENOM" id="CLU_198520_0_0_1"/>
<evidence type="ECO:0000256" key="1">
    <source>
        <dbReference type="SAM" id="SignalP"/>
    </source>
</evidence>
<dbReference type="Bgee" id="WBGene00022472">
    <property type="expression patterns" value="Expressed in larva and 3 other cell types or tissues"/>
</dbReference>
<dbReference type="FunCoup" id="Q95Y81">
    <property type="interactions" value="308"/>
</dbReference>
<dbReference type="RefSeq" id="NP_491383.1">
    <property type="nucleotide sequence ID" value="NM_058982.2"/>
</dbReference>
<reference evidence="2 3" key="1">
    <citation type="journal article" date="1998" name="Science">
        <title>Genome sequence of the nematode C. elegans: a platform for investigating biology.</title>
        <authorList>
            <consortium name="The C. elegans sequencing consortium"/>
            <person name="Sulson J.E."/>
            <person name="Waterston R."/>
        </authorList>
    </citation>
    <scope>NUCLEOTIDE SEQUENCE [LARGE SCALE GENOMIC DNA]</scope>
    <source>
        <strain evidence="2 3">Bristol N2</strain>
    </source>
</reference>
<dbReference type="EMBL" id="BX284601">
    <property type="protein sequence ID" value="CCD68303.1"/>
    <property type="molecule type" value="Genomic_DNA"/>
</dbReference>
<dbReference type="OrthoDB" id="5771441at2759"/>
<keyword evidence="3" id="KW-1185">Reference proteome</keyword>
<name>Q95Y81_CAEEL</name>
<evidence type="ECO:0000313" key="3">
    <source>
        <dbReference type="Proteomes" id="UP000001940"/>
    </source>
</evidence>